<evidence type="ECO:0000256" key="1">
    <source>
        <dbReference type="SAM" id="MobiDB-lite"/>
    </source>
</evidence>
<accession>A0AAW3BIT4</accession>
<proteinExistence type="predicted"/>
<protein>
    <submittedName>
        <fullName evidence="2">Uncharacterized protein</fullName>
    </submittedName>
</protein>
<organism evidence="2 3">
    <name type="scientific">Leishmania shawi</name>
    <dbReference type="NCBI Taxonomy" id="5680"/>
    <lineage>
        <taxon>Eukaryota</taxon>
        <taxon>Discoba</taxon>
        <taxon>Euglenozoa</taxon>
        <taxon>Kinetoplastea</taxon>
        <taxon>Metakinetoplastina</taxon>
        <taxon>Trypanosomatida</taxon>
        <taxon>Trypanosomatidae</taxon>
        <taxon>Leishmaniinae</taxon>
        <taxon>Leishmania</taxon>
        <taxon>Leishmania guyanensis species complex</taxon>
    </lineage>
</organism>
<name>A0AAW3BIT4_9TRYP</name>
<feature type="region of interest" description="Disordered" evidence="1">
    <location>
        <begin position="1"/>
        <end position="48"/>
    </location>
</feature>
<feature type="compositionally biased region" description="Basic and acidic residues" evidence="1">
    <location>
        <begin position="79"/>
        <end position="89"/>
    </location>
</feature>
<reference evidence="2" key="1">
    <citation type="submission" date="2024-02" db="EMBL/GenBank/DDBJ databases">
        <title>FIRST GENOME SEQUENCES OF Leishmania (Viannia) shawi, Leishmania (Viannia) lindenbergi AND Leishmania (Viannia) utingensis.</title>
        <authorList>
            <person name="Resadore F."/>
            <person name="Custodio M.G.F."/>
            <person name="Boite M.C."/>
            <person name="Cupolillo E."/>
            <person name="Ferreira G.E.M."/>
        </authorList>
    </citation>
    <scope>NUCLEOTIDE SEQUENCE</scope>
    <source>
        <strain evidence="2">MHOM/BR/2013/18 LTA MLF</strain>
    </source>
</reference>
<dbReference type="Proteomes" id="UP001500493">
    <property type="component" value="Unassembled WGS sequence"/>
</dbReference>
<sequence length="89" mass="9316">MLQQCANSAIGARPLPQTLPTPRISSPRAAAPTRPVANPVHPRRGWGTLESRRHPAHHVGDTNVLAGAGCSDATPSRDLAADIRVGESP</sequence>
<comment type="caution">
    <text evidence="2">The sequence shown here is derived from an EMBL/GenBank/DDBJ whole genome shotgun (WGS) entry which is preliminary data.</text>
</comment>
<feature type="region of interest" description="Disordered" evidence="1">
    <location>
        <begin position="60"/>
        <end position="89"/>
    </location>
</feature>
<evidence type="ECO:0000313" key="2">
    <source>
        <dbReference type="EMBL" id="KAL0521103.1"/>
    </source>
</evidence>
<dbReference type="EMBL" id="JBAMZJ010000032">
    <property type="protein sequence ID" value="KAL0521103.1"/>
    <property type="molecule type" value="Genomic_DNA"/>
</dbReference>
<gene>
    <name evidence="2" type="ORF">Q4I32_005918</name>
</gene>
<dbReference type="AlphaFoldDB" id="A0AAW3BIT4"/>
<evidence type="ECO:0000313" key="3">
    <source>
        <dbReference type="Proteomes" id="UP001500493"/>
    </source>
</evidence>